<dbReference type="PROSITE" id="PS01125">
    <property type="entry name" value="ROK"/>
    <property type="match status" value="1"/>
</dbReference>
<dbReference type="InterPro" id="IPR000600">
    <property type="entry name" value="ROK"/>
</dbReference>
<keyword evidence="2" id="KW-0418">Kinase</keyword>
<accession>A0A4D4J5J4</accession>
<dbReference type="SUPFAM" id="SSF53067">
    <property type="entry name" value="Actin-like ATPase domain"/>
    <property type="match status" value="1"/>
</dbReference>
<dbReference type="AlphaFoldDB" id="A0A4D4J5J4"/>
<sequence length="337" mass="34574">MPRPGDAIAARAPEPTLTIGVDVGGTSVRAGVVDERGAVIDTTRAPTPGGERALDDAITGAIRELADRHAVAAAGLAVAGFVTADRRSVQFAPHLAWRHVPVADRISRRLGLPVVLEHDANAAALAEHRFGAARGARVAVLVAIGTGIGAALLIDGRVFRGAHGVAPELGHLRVVPNGRPCPCGKRGCWERYCSGTALAATAIELLAEYPGTSTVLAREAAGDPRAVTGLRVAGAARDGDPLAQRAMAELARWLGEGLAVVADIYDPEVIVVGGGVAESAPLFLDEAREHYASVITGAGHRPLARIRTAQLGDDSGIVGAAQLAREIVNEVAPNSAG</sequence>
<dbReference type="Proteomes" id="UP000298860">
    <property type="component" value="Unassembled WGS sequence"/>
</dbReference>
<keyword evidence="3" id="KW-1185">Reference proteome</keyword>
<evidence type="ECO:0000256" key="1">
    <source>
        <dbReference type="ARBA" id="ARBA00006479"/>
    </source>
</evidence>
<comment type="similarity">
    <text evidence="1">Belongs to the ROK (NagC/XylR) family.</text>
</comment>
<dbReference type="InterPro" id="IPR043129">
    <property type="entry name" value="ATPase_NBD"/>
</dbReference>
<dbReference type="PANTHER" id="PTHR18964">
    <property type="entry name" value="ROK (REPRESSOR, ORF, KINASE) FAMILY"/>
    <property type="match status" value="1"/>
</dbReference>
<dbReference type="Pfam" id="PF00480">
    <property type="entry name" value="ROK"/>
    <property type="match status" value="1"/>
</dbReference>
<evidence type="ECO:0000313" key="3">
    <source>
        <dbReference type="Proteomes" id="UP000298860"/>
    </source>
</evidence>
<organism evidence="2 3">
    <name type="scientific">Gandjariella thermophila</name>
    <dbReference type="NCBI Taxonomy" id="1931992"/>
    <lineage>
        <taxon>Bacteria</taxon>
        <taxon>Bacillati</taxon>
        <taxon>Actinomycetota</taxon>
        <taxon>Actinomycetes</taxon>
        <taxon>Pseudonocardiales</taxon>
        <taxon>Pseudonocardiaceae</taxon>
        <taxon>Gandjariella</taxon>
    </lineage>
</organism>
<evidence type="ECO:0000313" key="2">
    <source>
        <dbReference type="EMBL" id="GDY30372.1"/>
    </source>
</evidence>
<protein>
    <submittedName>
        <fullName evidence="2">Glucokinase</fullName>
    </submittedName>
</protein>
<dbReference type="GO" id="GO:0016301">
    <property type="term" value="F:kinase activity"/>
    <property type="evidence" value="ECO:0007669"/>
    <property type="project" value="UniProtKB-KW"/>
</dbReference>
<name>A0A4D4J5J4_9PSEU</name>
<proteinExistence type="inferred from homology"/>
<keyword evidence="2" id="KW-0808">Transferase</keyword>
<comment type="caution">
    <text evidence="2">The sequence shown here is derived from an EMBL/GenBank/DDBJ whole genome shotgun (WGS) entry which is preliminary data.</text>
</comment>
<dbReference type="Gene3D" id="3.30.420.40">
    <property type="match status" value="2"/>
</dbReference>
<reference evidence="3" key="1">
    <citation type="submission" date="2019-04" db="EMBL/GenBank/DDBJ databases">
        <title>Draft genome sequence of Pseudonocardiaceae bacterium SL3-2-4.</title>
        <authorList>
            <person name="Ningsih F."/>
            <person name="Yokota A."/>
            <person name="Sakai Y."/>
            <person name="Nanatani K."/>
            <person name="Yabe S."/>
            <person name="Oetari A."/>
            <person name="Sjamsuridzal W."/>
        </authorList>
    </citation>
    <scope>NUCLEOTIDE SEQUENCE [LARGE SCALE GENOMIC DNA]</scope>
    <source>
        <strain evidence="3">SL3-2-4</strain>
    </source>
</reference>
<dbReference type="EMBL" id="BJFL01000007">
    <property type="protein sequence ID" value="GDY30372.1"/>
    <property type="molecule type" value="Genomic_DNA"/>
</dbReference>
<dbReference type="InterPro" id="IPR049874">
    <property type="entry name" value="ROK_cs"/>
</dbReference>
<dbReference type="PANTHER" id="PTHR18964:SF173">
    <property type="entry name" value="GLUCOKINASE"/>
    <property type="match status" value="1"/>
</dbReference>
<gene>
    <name evidence="2" type="primary">glk_1</name>
    <name evidence="2" type="ORF">GTS_20050</name>
</gene>